<evidence type="ECO:0000259" key="6">
    <source>
        <dbReference type="PROSITE" id="PS50801"/>
    </source>
</evidence>
<dbReference type="AlphaFoldDB" id="A0A368GKB9"/>
<dbReference type="PROSITE" id="PS50801">
    <property type="entry name" value="STAS"/>
    <property type="match status" value="1"/>
</dbReference>
<sequence>MLYSRVPAIKWLRHYRREDIAPDTAAGLTLAIYNVPQGMTGLTPIDVVVVLAFVTGTVQKLKEILAAVPRANVVALALSMSTVAFLSMFKRFVDPCLQRRKISLPSELLARDPCPNQHHSSLPAPKVPRFELVPDLLSHATSIAVVSYVITVSMGKLFARKHKYQINNDQEMLALGLVGCFSSLFSVFPTTTSLSRSLINDGAGAKTQVSGLVSSCAILGVILFVAPVLEPLPTCVLSSIVIVALFSLLKKVEELPILWRFSKTDVAVWVGTALVTFCWDIIEGLACGVVIALMTVIIRTQRCFPRRSMSGTRVYRWRGRIDFGVTQIYGAIWRSSAVPLLITFFQSIRWLFFRPSISLLGKIAESEYRALDSYTRAIATDVPVIRFDAPVIFTNADLLKNSIRDLLKTEQGKLTFSSVSFGKKDNSSRMAPEWTAIILDCRSWTYTDAMGVDAVREINEEMLNKKVLLIFANLKSGIRIQYARAGLFKTLREPESHFLLSISTPPLFQCTVTEENQFCPSIDDAIAVAALLQSDSCAFFHAETEDKIAVM</sequence>
<dbReference type="Gene3D" id="3.30.750.24">
    <property type="entry name" value="STAS domain"/>
    <property type="match status" value="1"/>
</dbReference>
<keyword evidence="4 5" id="KW-0472">Membrane</keyword>
<evidence type="ECO:0000256" key="1">
    <source>
        <dbReference type="ARBA" id="ARBA00004141"/>
    </source>
</evidence>
<feature type="transmembrane region" description="Helical" evidence="5">
    <location>
        <begin position="171"/>
        <end position="188"/>
    </location>
</feature>
<keyword evidence="3 5" id="KW-1133">Transmembrane helix</keyword>
<dbReference type="InterPro" id="IPR001902">
    <property type="entry name" value="SLC26A/SulP_fam"/>
</dbReference>
<protein>
    <submittedName>
        <fullName evidence="7">STAS domain protein</fullName>
    </submittedName>
</protein>
<keyword evidence="8" id="KW-1185">Reference proteome</keyword>
<feature type="transmembrane region" description="Helical" evidence="5">
    <location>
        <begin position="136"/>
        <end position="159"/>
    </location>
</feature>
<feature type="transmembrane region" description="Helical" evidence="5">
    <location>
        <begin position="70"/>
        <end position="89"/>
    </location>
</feature>
<dbReference type="Pfam" id="PF01740">
    <property type="entry name" value="STAS"/>
    <property type="match status" value="1"/>
</dbReference>
<dbReference type="Proteomes" id="UP000252519">
    <property type="component" value="Unassembled WGS sequence"/>
</dbReference>
<feature type="transmembrane region" description="Helical" evidence="5">
    <location>
        <begin position="38"/>
        <end position="58"/>
    </location>
</feature>
<dbReference type="EMBL" id="JOJR01000138">
    <property type="protein sequence ID" value="RCN44128.1"/>
    <property type="molecule type" value="Genomic_DNA"/>
</dbReference>
<evidence type="ECO:0000256" key="2">
    <source>
        <dbReference type="ARBA" id="ARBA00022692"/>
    </source>
</evidence>
<comment type="subcellular location">
    <subcellularLocation>
        <location evidence="1">Membrane</location>
        <topology evidence="1">Multi-pass membrane protein</topology>
    </subcellularLocation>
</comment>
<dbReference type="STRING" id="29170.A0A368GKB9"/>
<evidence type="ECO:0000313" key="7">
    <source>
        <dbReference type="EMBL" id="RCN44128.1"/>
    </source>
</evidence>
<dbReference type="InterPro" id="IPR036513">
    <property type="entry name" value="STAS_dom_sf"/>
</dbReference>
<dbReference type="PANTHER" id="PTHR11814">
    <property type="entry name" value="SULFATE TRANSPORTER"/>
    <property type="match status" value="1"/>
</dbReference>
<feature type="transmembrane region" description="Helical" evidence="5">
    <location>
        <begin position="232"/>
        <end position="249"/>
    </location>
</feature>
<feature type="transmembrane region" description="Helical" evidence="5">
    <location>
        <begin position="208"/>
        <end position="225"/>
    </location>
</feature>
<dbReference type="GO" id="GO:0016020">
    <property type="term" value="C:membrane"/>
    <property type="evidence" value="ECO:0007669"/>
    <property type="project" value="UniProtKB-SubCell"/>
</dbReference>
<dbReference type="CDD" id="cd07042">
    <property type="entry name" value="STAS_SulP_like_sulfate_transporter"/>
    <property type="match status" value="1"/>
</dbReference>
<evidence type="ECO:0000256" key="5">
    <source>
        <dbReference type="SAM" id="Phobius"/>
    </source>
</evidence>
<reference evidence="7 8" key="1">
    <citation type="submission" date="2014-10" db="EMBL/GenBank/DDBJ databases">
        <title>Draft genome of the hookworm Ancylostoma caninum.</title>
        <authorList>
            <person name="Mitreva M."/>
        </authorList>
    </citation>
    <scope>NUCLEOTIDE SEQUENCE [LARGE SCALE GENOMIC DNA]</scope>
    <source>
        <strain evidence="7 8">Baltimore</strain>
    </source>
</reference>
<feature type="transmembrane region" description="Helical" evidence="5">
    <location>
        <begin position="269"/>
        <end position="298"/>
    </location>
</feature>
<dbReference type="SUPFAM" id="SSF52091">
    <property type="entry name" value="SpoIIaa-like"/>
    <property type="match status" value="1"/>
</dbReference>
<evidence type="ECO:0000256" key="3">
    <source>
        <dbReference type="ARBA" id="ARBA00022989"/>
    </source>
</evidence>
<dbReference type="Pfam" id="PF00916">
    <property type="entry name" value="Sulfate_transp"/>
    <property type="match status" value="1"/>
</dbReference>
<dbReference type="GO" id="GO:0055085">
    <property type="term" value="P:transmembrane transport"/>
    <property type="evidence" value="ECO:0007669"/>
    <property type="project" value="InterPro"/>
</dbReference>
<evidence type="ECO:0000256" key="4">
    <source>
        <dbReference type="ARBA" id="ARBA00023136"/>
    </source>
</evidence>
<name>A0A368GKB9_ANCCA</name>
<comment type="caution">
    <text evidence="7">The sequence shown here is derived from an EMBL/GenBank/DDBJ whole genome shotgun (WGS) entry which is preliminary data.</text>
</comment>
<feature type="domain" description="STAS" evidence="6">
    <location>
        <begin position="381"/>
        <end position="529"/>
    </location>
</feature>
<proteinExistence type="predicted"/>
<dbReference type="InterPro" id="IPR011547">
    <property type="entry name" value="SLC26A/SulP_dom"/>
</dbReference>
<keyword evidence="2 5" id="KW-0812">Transmembrane</keyword>
<accession>A0A368GKB9</accession>
<organism evidence="7 8">
    <name type="scientific">Ancylostoma caninum</name>
    <name type="common">Dog hookworm</name>
    <dbReference type="NCBI Taxonomy" id="29170"/>
    <lineage>
        <taxon>Eukaryota</taxon>
        <taxon>Metazoa</taxon>
        <taxon>Ecdysozoa</taxon>
        <taxon>Nematoda</taxon>
        <taxon>Chromadorea</taxon>
        <taxon>Rhabditida</taxon>
        <taxon>Rhabditina</taxon>
        <taxon>Rhabditomorpha</taxon>
        <taxon>Strongyloidea</taxon>
        <taxon>Ancylostomatidae</taxon>
        <taxon>Ancylostomatinae</taxon>
        <taxon>Ancylostoma</taxon>
    </lineage>
</organism>
<gene>
    <name evidence="7" type="ORF">ANCCAN_09902</name>
</gene>
<dbReference type="OrthoDB" id="5807933at2759"/>
<dbReference type="InterPro" id="IPR002645">
    <property type="entry name" value="STAS_dom"/>
</dbReference>
<evidence type="ECO:0000313" key="8">
    <source>
        <dbReference type="Proteomes" id="UP000252519"/>
    </source>
</evidence>